<gene>
    <name evidence="10" type="ORF">A1OK_09140</name>
</gene>
<dbReference type="Gene3D" id="1.10.10.60">
    <property type="entry name" value="Homeodomain-like"/>
    <property type="match status" value="1"/>
</dbReference>
<evidence type="ECO:0000256" key="6">
    <source>
        <dbReference type="ARBA" id="ARBA00023163"/>
    </source>
</evidence>
<dbReference type="InterPro" id="IPR027417">
    <property type="entry name" value="P-loop_NTPase"/>
</dbReference>
<organism evidence="10 11">
    <name type="scientific">Enterovibrio norvegicus FF-454</name>
    <dbReference type="NCBI Taxonomy" id="1185651"/>
    <lineage>
        <taxon>Bacteria</taxon>
        <taxon>Pseudomonadati</taxon>
        <taxon>Pseudomonadota</taxon>
        <taxon>Gammaproteobacteria</taxon>
        <taxon>Vibrionales</taxon>
        <taxon>Vibrionaceae</taxon>
        <taxon>Enterovibrio</taxon>
    </lineage>
</organism>
<dbReference type="Gene3D" id="1.10.8.60">
    <property type="match status" value="1"/>
</dbReference>
<keyword evidence="4" id="KW-0902">Two-component regulatory system</keyword>
<dbReference type="InterPro" id="IPR058031">
    <property type="entry name" value="AAA_lid_NorR"/>
</dbReference>
<dbReference type="SMART" id="SM00448">
    <property type="entry name" value="REC"/>
    <property type="match status" value="1"/>
</dbReference>
<proteinExistence type="predicted"/>
<keyword evidence="1 7" id="KW-0597">Phosphoprotein</keyword>
<dbReference type="Gene3D" id="3.40.50.300">
    <property type="entry name" value="P-loop containing nucleotide triphosphate hydrolases"/>
    <property type="match status" value="1"/>
</dbReference>
<dbReference type="GO" id="GO:0043565">
    <property type="term" value="F:sequence-specific DNA binding"/>
    <property type="evidence" value="ECO:0007669"/>
    <property type="project" value="InterPro"/>
</dbReference>
<sequence length="435" mass="49421">MTHEIWIIDDERSIREALSQTLEIEGFQSRTFSSATEALSQLNSSFEGVIVSDINMPIMDGMSFLTKAQSVDPELSVVMLTGHGDISTAVSAMRKGAYDFLEKPFSTDHLLDVLRRGIEKRRLVMENRELKRELETQSAPGPRILGNCELIKQLRRSIFHLKDQSGDVLLQGERGTGKELAARFIHDHGNRQDEPFLSFKCRQIPEALMEIELFGTEQSAFTALSTYKNSKIAAAGKGTLFLDGIEALTPSMQDKISALLSSSSRPRIIASTRVDLLNSTKQNMFSPPLFDSISMTTLHFPPLRERGDDIITLCQNFFRTTASRFGIAPPNLDLEHKTMIMNHRWNGNVRELRTFAERWVLMGEQSLENDSRSEHEKEHDSLGERMQKVERAILFDSLNRHNGMLKEVQTELGLARKTLYEKLKKHHLDKENFKG</sequence>
<dbReference type="InterPro" id="IPR002078">
    <property type="entry name" value="Sigma_54_int"/>
</dbReference>
<dbReference type="FunFam" id="3.40.50.2300:FF:000018">
    <property type="entry name" value="DNA-binding transcriptional regulator NtrC"/>
    <property type="match status" value="1"/>
</dbReference>
<dbReference type="CDD" id="cd17549">
    <property type="entry name" value="REC_DctD-like"/>
    <property type="match status" value="1"/>
</dbReference>
<dbReference type="RefSeq" id="WP_016959913.1">
    <property type="nucleotide sequence ID" value="NZ_AJWN02000046.1"/>
</dbReference>
<feature type="domain" description="Response regulatory" evidence="9">
    <location>
        <begin position="4"/>
        <end position="118"/>
    </location>
</feature>
<feature type="domain" description="Sigma-54 factor interaction" evidence="8">
    <location>
        <begin position="144"/>
        <end position="361"/>
    </location>
</feature>
<dbReference type="Pfam" id="PF00158">
    <property type="entry name" value="Sigma54_activat"/>
    <property type="match status" value="1"/>
</dbReference>
<keyword evidence="11" id="KW-1185">Reference proteome</keyword>
<keyword evidence="5" id="KW-0805">Transcription regulation</keyword>
<dbReference type="InterPro" id="IPR001789">
    <property type="entry name" value="Sig_transdc_resp-reg_receiver"/>
</dbReference>
<dbReference type="SUPFAM" id="SSF52172">
    <property type="entry name" value="CheY-like"/>
    <property type="match status" value="1"/>
</dbReference>
<dbReference type="PROSITE" id="PS50045">
    <property type="entry name" value="SIGMA54_INTERACT_4"/>
    <property type="match status" value="1"/>
</dbReference>
<reference evidence="10 11" key="1">
    <citation type="journal article" date="2012" name="Science">
        <title>Ecological populations of bacteria act as socially cohesive units of antibiotic production and resistance.</title>
        <authorList>
            <person name="Cordero O.X."/>
            <person name="Wildschutte H."/>
            <person name="Kirkup B."/>
            <person name="Proehl S."/>
            <person name="Ngo L."/>
            <person name="Hussain F."/>
            <person name="Le Roux F."/>
            <person name="Mincer T."/>
            <person name="Polz M.F."/>
        </authorList>
    </citation>
    <scope>NUCLEOTIDE SEQUENCE [LARGE SCALE GENOMIC DNA]</scope>
    <source>
        <strain evidence="10 11">FF-454</strain>
    </source>
</reference>
<dbReference type="Pfam" id="PF25601">
    <property type="entry name" value="AAA_lid_14"/>
    <property type="match status" value="1"/>
</dbReference>
<accession>A0A1E5C7L7</accession>
<comment type="caution">
    <text evidence="10">The sequence shown here is derived from an EMBL/GenBank/DDBJ whole genome shotgun (WGS) entry which is preliminary data.</text>
</comment>
<evidence type="ECO:0000256" key="2">
    <source>
        <dbReference type="ARBA" id="ARBA00022741"/>
    </source>
</evidence>
<dbReference type="InterPro" id="IPR011006">
    <property type="entry name" value="CheY-like_superfamily"/>
</dbReference>
<dbReference type="Pfam" id="PF00072">
    <property type="entry name" value="Response_reg"/>
    <property type="match status" value="1"/>
</dbReference>
<dbReference type="CDD" id="cd00009">
    <property type="entry name" value="AAA"/>
    <property type="match status" value="1"/>
</dbReference>
<dbReference type="PROSITE" id="PS50110">
    <property type="entry name" value="RESPONSE_REGULATORY"/>
    <property type="match status" value="1"/>
</dbReference>
<evidence type="ECO:0000256" key="3">
    <source>
        <dbReference type="ARBA" id="ARBA00022840"/>
    </source>
</evidence>
<dbReference type="GO" id="GO:0006355">
    <property type="term" value="P:regulation of DNA-templated transcription"/>
    <property type="evidence" value="ECO:0007669"/>
    <property type="project" value="InterPro"/>
</dbReference>
<evidence type="ECO:0000259" key="8">
    <source>
        <dbReference type="PROSITE" id="PS50045"/>
    </source>
</evidence>
<name>A0A1E5C7L7_9GAMM</name>
<feature type="modified residue" description="4-aspartylphosphate" evidence="7">
    <location>
        <position position="53"/>
    </location>
</feature>
<dbReference type="EMBL" id="AJWN02000046">
    <property type="protein sequence ID" value="OEE61511.1"/>
    <property type="molecule type" value="Genomic_DNA"/>
</dbReference>
<dbReference type="InterPro" id="IPR009057">
    <property type="entry name" value="Homeodomain-like_sf"/>
</dbReference>
<dbReference type="PANTHER" id="PTHR32071:SF57">
    <property type="entry name" value="C4-DICARBOXYLATE TRANSPORT TRANSCRIPTIONAL REGULATORY PROTEIN DCTD"/>
    <property type="match status" value="1"/>
</dbReference>
<keyword evidence="2" id="KW-0547">Nucleotide-binding</keyword>
<dbReference type="GO" id="GO:0005524">
    <property type="term" value="F:ATP binding"/>
    <property type="evidence" value="ECO:0007669"/>
    <property type="project" value="UniProtKB-KW"/>
</dbReference>
<evidence type="ECO:0000256" key="4">
    <source>
        <dbReference type="ARBA" id="ARBA00023012"/>
    </source>
</evidence>
<dbReference type="GO" id="GO:0000160">
    <property type="term" value="P:phosphorelay signal transduction system"/>
    <property type="evidence" value="ECO:0007669"/>
    <property type="project" value="UniProtKB-KW"/>
</dbReference>
<keyword evidence="3" id="KW-0067">ATP-binding</keyword>
<dbReference type="PANTHER" id="PTHR32071">
    <property type="entry name" value="TRANSCRIPTIONAL REGULATORY PROTEIN"/>
    <property type="match status" value="1"/>
</dbReference>
<evidence type="ECO:0000256" key="1">
    <source>
        <dbReference type="ARBA" id="ARBA00022553"/>
    </source>
</evidence>
<dbReference type="Pfam" id="PF02954">
    <property type="entry name" value="HTH_8"/>
    <property type="match status" value="1"/>
</dbReference>
<dbReference type="Gene3D" id="3.40.50.2300">
    <property type="match status" value="1"/>
</dbReference>
<dbReference type="Proteomes" id="UP000095039">
    <property type="component" value="Unassembled WGS sequence"/>
</dbReference>
<protein>
    <submittedName>
        <fullName evidence="10">C4-dicarboxylate ABC transporter</fullName>
    </submittedName>
</protein>
<dbReference type="SUPFAM" id="SSF52540">
    <property type="entry name" value="P-loop containing nucleoside triphosphate hydrolases"/>
    <property type="match status" value="1"/>
</dbReference>
<evidence type="ECO:0000313" key="11">
    <source>
        <dbReference type="Proteomes" id="UP000095039"/>
    </source>
</evidence>
<evidence type="ECO:0000256" key="7">
    <source>
        <dbReference type="PROSITE-ProRule" id="PRU00169"/>
    </source>
</evidence>
<dbReference type="AlphaFoldDB" id="A0A1E5C7L7"/>
<dbReference type="InterPro" id="IPR002197">
    <property type="entry name" value="HTH_Fis"/>
</dbReference>
<dbReference type="SUPFAM" id="SSF46689">
    <property type="entry name" value="Homeodomain-like"/>
    <property type="match status" value="1"/>
</dbReference>
<evidence type="ECO:0000259" key="9">
    <source>
        <dbReference type="PROSITE" id="PS50110"/>
    </source>
</evidence>
<evidence type="ECO:0000313" key="10">
    <source>
        <dbReference type="EMBL" id="OEE61511.1"/>
    </source>
</evidence>
<keyword evidence="6" id="KW-0804">Transcription</keyword>
<evidence type="ECO:0000256" key="5">
    <source>
        <dbReference type="ARBA" id="ARBA00023015"/>
    </source>
</evidence>